<keyword evidence="2" id="KW-0812">Transmembrane</keyword>
<feature type="transmembrane region" description="Helical" evidence="2">
    <location>
        <begin position="260"/>
        <end position="283"/>
    </location>
</feature>
<feature type="region of interest" description="Disordered" evidence="1">
    <location>
        <begin position="596"/>
        <end position="644"/>
    </location>
</feature>
<dbReference type="AlphaFoldDB" id="A0A518AYL8"/>
<dbReference type="EMBL" id="CP036279">
    <property type="protein sequence ID" value="QDU59813.1"/>
    <property type="molecule type" value="Genomic_DNA"/>
</dbReference>
<evidence type="ECO:0000256" key="1">
    <source>
        <dbReference type="SAM" id="MobiDB-lite"/>
    </source>
</evidence>
<feature type="transmembrane region" description="Helical" evidence="2">
    <location>
        <begin position="376"/>
        <end position="394"/>
    </location>
</feature>
<feature type="transmembrane region" description="Helical" evidence="2">
    <location>
        <begin position="561"/>
        <end position="581"/>
    </location>
</feature>
<feature type="transmembrane region" description="Helical" evidence="2">
    <location>
        <begin position="335"/>
        <end position="356"/>
    </location>
</feature>
<feature type="transmembrane region" description="Helical" evidence="2">
    <location>
        <begin position="71"/>
        <end position="92"/>
    </location>
</feature>
<protein>
    <submittedName>
        <fullName evidence="3">ABC-2 family transporter protein</fullName>
    </submittedName>
</protein>
<keyword evidence="4" id="KW-1185">Reference proteome</keyword>
<dbReference type="Pfam" id="PF12679">
    <property type="entry name" value="ABC2_membrane_2"/>
    <property type="match status" value="2"/>
</dbReference>
<dbReference type="GO" id="GO:0140359">
    <property type="term" value="F:ABC-type transporter activity"/>
    <property type="evidence" value="ECO:0007669"/>
    <property type="project" value="InterPro"/>
</dbReference>
<feature type="transmembrane region" description="Helical" evidence="2">
    <location>
        <begin position="129"/>
        <end position="149"/>
    </location>
</feature>
<proteinExistence type="predicted"/>
<dbReference type="PANTHER" id="PTHR43471">
    <property type="entry name" value="ABC TRANSPORTER PERMEASE"/>
    <property type="match status" value="1"/>
</dbReference>
<feature type="transmembrane region" description="Helical" evidence="2">
    <location>
        <begin position="189"/>
        <end position="211"/>
    </location>
</feature>
<name>A0A518AYL8_9BACT</name>
<feature type="transmembrane region" description="Helical" evidence="2">
    <location>
        <begin position="457"/>
        <end position="478"/>
    </location>
</feature>
<dbReference type="Proteomes" id="UP000317093">
    <property type="component" value="Chromosome"/>
</dbReference>
<dbReference type="GO" id="GO:0005886">
    <property type="term" value="C:plasma membrane"/>
    <property type="evidence" value="ECO:0007669"/>
    <property type="project" value="UniProtKB-SubCell"/>
</dbReference>
<feature type="transmembrane region" description="Helical" evidence="2">
    <location>
        <begin position="155"/>
        <end position="177"/>
    </location>
</feature>
<sequence length="644" mass="71538">MRRWTLFGPILGWEMTTLIRRRRYFFVRALYACVLLVVLYTSYEQARLAWGGGPTGSDPSLEFFSRFAQQFFSQFSFAQLFAILLLTPAYVGTAITVERERRTIEYLFATDLRNREVVLGKWAARSLNVGLLVLVGIPILSFAQLFGGIDATKLLWFSILSLATIASTSAVAMLVSIYITRLRRAITAVYAWVVILLLSPLLLSLGSYSIAETIEWWYDHKTPASRFFGALAEFIAEQLSIIEPFVAWYWLIESTSLDQVAFIVTLYSAFHLSLAVVLLSFAVTRIRAIHRGASGGKKKGWTLPWRRERKRILTVKHDPMLWKEWTFEIRAHRSFVATGALLALLLGFYAPFAAGFYEHFYHGKHLRAAFTDLDDYLKFVGTLIIGLTYIWVAIRAASSVTAERERDTWLSILSTPLTGREIVRAKMLHSLRPIIVVLGILLPGWCVAVYVGSLSFFAVPCLVIATLAYALFVAALGVHHSLLRKSTMSSIGVTFVILALFGGFGHLFGSFLIFLPLVATGIDAELITKLVILALPWAVLAGSAFTSEEFEQDYLAGDSDLLLISVGYVLLFAAIGVVLYARAILQFDHWMGRGEEHPPPGPMHRTKLPGIGGSSSPVSTGSTDAAQVGAVNKRPTERLDEPSG</sequence>
<feature type="transmembrane region" description="Helical" evidence="2">
    <location>
        <begin position="25"/>
        <end position="43"/>
    </location>
</feature>
<feature type="transmembrane region" description="Helical" evidence="2">
    <location>
        <begin position="434"/>
        <end position="451"/>
    </location>
</feature>
<gene>
    <name evidence="3" type="ORF">Pan216_06460</name>
</gene>
<reference evidence="3 4" key="1">
    <citation type="submission" date="2019-02" db="EMBL/GenBank/DDBJ databases">
        <title>Deep-cultivation of Planctomycetes and their phenomic and genomic characterization uncovers novel biology.</title>
        <authorList>
            <person name="Wiegand S."/>
            <person name="Jogler M."/>
            <person name="Boedeker C."/>
            <person name="Pinto D."/>
            <person name="Vollmers J."/>
            <person name="Rivas-Marin E."/>
            <person name="Kohn T."/>
            <person name="Peeters S.H."/>
            <person name="Heuer A."/>
            <person name="Rast P."/>
            <person name="Oberbeckmann S."/>
            <person name="Bunk B."/>
            <person name="Jeske O."/>
            <person name="Meyerdierks A."/>
            <person name="Storesund J.E."/>
            <person name="Kallscheuer N."/>
            <person name="Luecker S."/>
            <person name="Lage O.M."/>
            <person name="Pohl T."/>
            <person name="Merkel B.J."/>
            <person name="Hornburger P."/>
            <person name="Mueller R.-W."/>
            <person name="Bruemmer F."/>
            <person name="Labrenz M."/>
            <person name="Spormann A.M."/>
            <person name="Op den Camp H."/>
            <person name="Overmann J."/>
            <person name="Amann R."/>
            <person name="Jetten M.S.M."/>
            <person name="Mascher T."/>
            <person name="Medema M.H."/>
            <person name="Devos D.P."/>
            <person name="Kaster A.-K."/>
            <person name="Ovreas L."/>
            <person name="Rohde M."/>
            <person name="Galperin M.Y."/>
            <person name="Jogler C."/>
        </authorList>
    </citation>
    <scope>NUCLEOTIDE SEQUENCE [LARGE SCALE GENOMIC DNA]</scope>
    <source>
        <strain evidence="3 4">Pan216</strain>
    </source>
</reference>
<feature type="compositionally biased region" description="Basic and acidic residues" evidence="1">
    <location>
        <begin position="634"/>
        <end position="644"/>
    </location>
</feature>
<evidence type="ECO:0000313" key="4">
    <source>
        <dbReference type="Proteomes" id="UP000317093"/>
    </source>
</evidence>
<dbReference type="RefSeq" id="WP_145254685.1">
    <property type="nucleotide sequence ID" value="NZ_CP036279.1"/>
</dbReference>
<accession>A0A518AYL8</accession>
<dbReference type="KEGG" id="knv:Pan216_06460"/>
<organism evidence="3 4">
    <name type="scientific">Kolteria novifilia</name>
    <dbReference type="NCBI Taxonomy" id="2527975"/>
    <lineage>
        <taxon>Bacteria</taxon>
        <taxon>Pseudomonadati</taxon>
        <taxon>Planctomycetota</taxon>
        <taxon>Planctomycetia</taxon>
        <taxon>Kolteriales</taxon>
        <taxon>Kolteriaceae</taxon>
        <taxon>Kolteria</taxon>
    </lineage>
</organism>
<keyword evidence="2" id="KW-0472">Membrane</keyword>
<dbReference type="OrthoDB" id="256443at2"/>
<evidence type="ECO:0000256" key="2">
    <source>
        <dbReference type="SAM" id="Phobius"/>
    </source>
</evidence>
<feature type="transmembrane region" description="Helical" evidence="2">
    <location>
        <begin position="490"/>
        <end position="515"/>
    </location>
</feature>
<feature type="compositionally biased region" description="Low complexity" evidence="1">
    <location>
        <begin position="614"/>
        <end position="623"/>
    </location>
</feature>
<evidence type="ECO:0000313" key="3">
    <source>
        <dbReference type="EMBL" id="QDU59813.1"/>
    </source>
</evidence>
<keyword evidence="2" id="KW-1133">Transmembrane helix</keyword>